<dbReference type="PROSITE" id="PS00028">
    <property type="entry name" value="ZINC_FINGER_C2H2_1"/>
    <property type="match status" value="9"/>
</dbReference>
<dbReference type="Pfam" id="PF07776">
    <property type="entry name" value="zf-AD"/>
    <property type="match status" value="1"/>
</dbReference>
<evidence type="ECO:0000259" key="10">
    <source>
        <dbReference type="PROSITE" id="PS50157"/>
    </source>
</evidence>
<feature type="binding site" evidence="8">
    <location>
        <position position="18"/>
    </location>
    <ligand>
        <name>Zn(2+)</name>
        <dbReference type="ChEBI" id="CHEBI:29105"/>
    </ligand>
</feature>
<dbReference type="GO" id="GO:0008270">
    <property type="term" value="F:zinc ion binding"/>
    <property type="evidence" value="ECO:0007669"/>
    <property type="project" value="UniProtKB-UniRule"/>
</dbReference>
<evidence type="ECO:0000256" key="4">
    <source>
        <dbReference type="ARBA" id="ARBA00022771"/>
    </source>
</evidence>
<evidence type="ECO:0000256" key="6">
    <source>
        <dbReference type="ARBA" id="ARBA00023242"/>
    </source>
</evidence>
<evidence type="ECO:0000259" key="11">
    <source>
        <dbReference type="PROSITE" id="PS51915"/>
    </source>
</evidence>
<evidence type="ECO:0000256" key="2">
    <source>
        <dbReference type="ARBA" id="ARBA00022723"/>
    </source>
</evidence>
<dbReference type="GO" id="GO:0000978">
    <property type="term" value="F:RNA polymerase II cis-regulatory region sequence-specific DNA binding"/>
    <property type="evidence" value="ECO:0007669"/>
    <property type="project" value="TreeGrafter"/>
</dbReference>
<dbReference type="Pfam" id="PF00096">
    <property type="entry name" value="zf-C2H2"/>
    <property type="match status" value="4"/>
</dbReference>
<dbReference type="PANTHER" id="PTHR24399">
    <property type="entry name" value="ZINC FINGER AND BTB DOMAIN-CONTAINING"/>
    <property type="match status" value="1"/>
</dbReference>
<dbReference type="EMBL" id="CAJQZP010001624">
    <property type="protein sequence ID" value="CAG5057469.1"/>
    <property type="molecule type" value="Genomic_DNA"/>
</dbReference>
<dbReference type="PROSITE" id="PS50157">
    <property type="entry name" value="ZINC_FINGER_C2H2_2"/>
    <property type="match status" value="9"/>
</dbReference>
<feature type="binding site" evidence="8">
    <location>
        <position position="70"/>
    </location>
    <ligand>
        <name>Zn(2+)</name>
        <dbReference type="ChEBI" id="CHEBI:29105"/>
    </ligand>
</feature>
<feature type="domain" description="C2H2-type" evidence="10">
    <location>
        <begin position="367"/>
        <end position="389"/>
    </location>
</feature>
<proteinExistence type="predicted"/>
<feature type="compositionally biased region" description="Basic and acidic residues" evidence="9">
    <location>
        <begin position="177"/>
        <end position="204"/>
    </location>
</feature>
<feature type="domain" description="C2H2-type" evidence="10">
    <location>
        <begin position="248"/>
        <end position="276"/>
    </location>
</feature>
<keyword evidence="2 8" id="KW-0479">Metal-binding</keyword>
<feature type="domain" description="C2H2-type" evidence="10">
    <location>
        <begin position="509"/>
        <end position="536"/>
    </location>
</feature>
<keyword evidence="5 8" id="KW-0862">Zinc</keyword>
<comment type="caution">
    <text evidence="12">The sequence shown here is derived from an EMBL/GenBank/DDBJ whole genome shotgun (WGS) entry which is preliminary data.</text>
</comment>
<accession>A0A8S3YCS5</accession>
<comment type="subcellular location">
    <subcellularLocation>
        <location evidence="1">Nucleus</location>
    </subcellularLocation>
</comment>
<keyword evidence="4 7" id="KW-0863">Zinc-finger</keyword>
<dbReference type="SMART" id="SM00355">
    <property type="entry name" value="ZnF_C2H2"/>
    <property type="match status" value="10"/>
</dbReference>
<reference evidence="12" key="1">
    <citation type="submission" date="2021-04" db="EMBL/GenBank/DDBJ databases">
        <authorList>
            <person name="Tunstrom K."/>
        </authorList>
    </citation>
    <scope>NUCLEOTIDE SEQUENCE</scope>
</reference>
<feature type="domain" description="C2H2-type" evidence="10">
    <location>
        <begin position="422"/>
        <end position="450"/>
    </location>
</feature>
<sequence length="565" mass="65696">MEFDEIVVKESPGLCRCCLSEGCYKDLGTEYTWMDDTEVYADMLLECFDISISQHNEGPNGPNRLICEVCITRLRDACNFKKQVLASEKKFVDMMGRGAFKPKVLVYQSPVKAETNMEIPQQVEEPDVEYLEADLEYEDDLQKEDESIEHVTEDITVTTLPVKGKRGRPRKNAVVVKSDKKAKVTKSEEKPKTSKAVSKGEKRLGTAAEAVSKSSMSATKRHRLMKRNAIIILESSSVMPFKWHRQNYLCFYCHRTFKDTGLLKEHTRTAHIEPRIKSAVLYLRRDEKVKIDVSTTVCVLCGSNFEDLNSLIDHLKSIHKKTFTEDCEYGVIPYKLEPDKFQCAICKADFQYFIKLNQHMNEHYENYICELCGKSFLSQDRLRCHTLSHGFSFRCRYCAEIFDSLTQKINHEYKTHNKKKIIKCQYCTETFENYSLRKKHHNAVHSVDMPAICCPMCGKTFLIMSKMQVHMKEVHLREKNFACTMCDQKFFSKSHVQKHMVKHVGERIHQCEICKKSYARKQTLRDHMRIHNNDRRYVCGVCGQAFVQNNSLRLHIRVHHPDVDA</sequence>
<dbReference type="GO" id="GO:0001817">
    <property type="term" value="P:regulation of cytokine production"/>
    <property type="evidence" value="ECO:0007669"/>
    <property type="project" value="TreeGrafter"/>
</dbReference>
<dbReference type="GO" id="GO:0002682">
    <property type="term" value="P:regulation of immune system process"/>
    <property type="evidence" value="ECO:0007669"/>
    <property type="project" value="TreeGrafter"/>
</dbReference>
<keyword evidence="3" id="KW-0677">Repeat</keyword>
<evidence type="ECO:0000256" key="5">
    <source>
        <dbReference type="ARBA" id="ARBA00022833"/>
    </source>
</evidence>
<dbReference type="GO" id="GO:0001227">
    <property type="term" value="F:DNA-binding transcription repressor activity, RNA polymerase II-specific"/>
    <property type="evidence" value="ECO:0007669"/>
    <property type="project" value="TreeGrafter"/>
</dbReference>
<organism evidence="12 13">
    <name type="scientific">Parnassius apollo</name>
    <name type="common">Apollo butterfly</name>
    <name type="synonym">Papilio apollo</name>
    <dbReference type="NCBI Taxonomy" id="110799"/>
    <lineage>
        <taxon>Eukaryota</taxon>
        <taxon>Metazoa</taxon>
        <taxon>Ecdysozoa</taxon>
        <taxon>Arthropoda</taxon>
        <taxon>Hexapoda</taxon>
        <taxon>Insecta</taxon>
        <taxon>Pterygota</taxon>
        <taxon>Neoptera</taxon>
        <taxon>Endopterygota</taxon>
        <taxon>Lepidoptera</taxon>
        <taxon>Glossata</taxon>
        <taxon>Ditrysia</taxon>
        <taxon>Papilionoidea</taxon>
        <taxon>Papilionidae</taxon>
        <taxon>Parnassiinae</taxon>
        <taxon>Parnassini</taxon>
        <taxon>Parnassius</taxon>
        <taxon>Parnassius</taxon>
    </lineage>
</organism>
<dbReference type="AlphaFoldDB" id="A0A8S3YCS5"/>
<dbReference type="InterPro" id="IPR013087">
    <property type="entry name" value="Znf_C2H2_type"/>
</dbReference>
<keyword evidence="13" id="KW-1185">Reference proteome</keyword>
<feature type="binding site" evidence="8">
    <location>
        <position position="15"/>
    </location>
    <ligand>
        <name>Zn(2+)</name>
        <dbReference type="ChEBI" id="CHEBI:29105"/>
    </ligand>
</feature>
<evidence type="ECO:0000313" key="13">
    <source>
        <dbReference type="Proteomes" id="UP000691718"/>
    </source>
</evidence>
<name>A0A8S3YCS5_PARAO</name>
<feature type="domain" description="C2H2-type" evidence="10">
    <location>
        <begin position="481"/>
        <end position="508"/>
    </location>
</feature>
<dbReference type="GO" id="GO:0005654">
    <property type="term" value="C:nucleoplasm"/>
    <property type="evidence" value="ECO:0007669"/>
    <property type="project" value="TreeGrafter"/>
</dbReference>
<dbReference type="SMART" id="SM00868">
    <property type="entry name" value="zf-AD"/>
    <property type="match status" value="1"/>
</dbReference>
<evidence type="ECO:0000313" key="12">
    <source>
        <dbReference type="EMBL" id="CAG5057469.1"/>
    </source>
</evidence>
<dbReference type="Proteomes" id="UP000691718">
    <property type="component" value="Unassembled WGS sequence"/>
</dbReference>
<protein>
    <submittedName>
        <fullName evidence="12">(apollo) hypothetical protein</fullName>
    </submittedName>
</protein>
<feature type="domain" description="C2H2-type" evidence="10">
    <location>
        <begin position="537"/>
        <end position="564"/>
    </location>
</feature>
<dbReference type="InterPro" id="IPR012934">
    <property type="entry name" value="Znf_AD"/>
</dbReference>
<feature type="binding site" evidence="8">
    <location>
        <position position="67"/>
    </location>
    <ligand>
        <name>Zn(2+)</name>
        <dbReference type="ChEBI" id="CHEBI:29105"/>
    </ligand>
</feature>
<dbReference type="FunFam" id="3.30.160.60:FF:000145">
    <property type="entry name" value="Zinc finger protein 574"/>
    <property type="match status" value="1"/>
</dbReference>
<dbReference type="PANTHER" id="PTHR24399:SF23">
    <property type="entry name" value="C2H2-TYPE DOMAIN-CONTAINING PROTEIN"/>
    <property type="match status" value="1"/>
</dbReference>
<dbReference type="PROSITE" id="PS51915">
    <property type="entry name" value="ZAD"/>
    <property type="match status" value="1"/>
</dbReference>
<evidence type="ECO:0000256" key="1">
    <source>
        <dbReference type="ARBA" id="ARBA00004123"/>
    </source>
</evidence>
<feature type="region of interest" description="Disordered" evidence="9">
    <location>
        <begin position="163"/>
        <end position="219"/>
    </location>
</feature>
<evidence type="ECO:0000256" key="3">
    <source>
        <dbReference type="ARBA" id="ARBA00022737"/>
    </source>
</evidence>
<gene>
    <name evidence="12" type="ORF">PAPOLLO_LOCUS27234</name>
</gene>
<evidence type="ECO:0000256" key="9">
    <source>
        <dbReference type="SAM" id="MobiDB-lite"/>
    </source>
</evidence>
<feature type="domain" description="C2H2-type" evidence="10">
    <location>
        <begin position="452"/>
        <end position="480"/>
    </location>
</feature>
<dbReference type="OrthoDB" id="10039931at2759"/>
<feature type="domain" description="C2H2-type" evidence="10">
    <location>
        <begin position="296"/>
        <end position="319"/>
    </location>
</feature>
<feature type="domain" description="ZAD" evidence="11">
    <location>
        <begin position="13"/>
        <end position="94"/>
    </location>
</feature>
<evidence type="ECO:0000256" key="7">
    <source>
        <dbReference type="PROSITE-ProRule" id="PRU00042"/>
    </source>
</evidence>
<feature type="domain" description="C2H2-type" evidence="10">
    <location>
        <begin position="393"/>
        <end position="421"/>
    </location>
</feature>
<dbReference type="Pfam" id="PF13912">
    <property type="entry name" value="zf-C2H2_6"/>
    <property type="match status" value="2"/>
</dbReference>
<evidence type="ECO:0000256" key="8">
    <source>
        <dbReference type="PROSITE-ProRule" id="PRU01263"/>
    </source>
</evidence>
<dbReference type="FunFam" id="3.30.160.60:FF:000065">
    <property type="entry name" value="B-cell CLL/lymphoma 6, member B"/>
    <property type="match status" value="1"/>
</dbReference>
<keyword evidence="6" id="KW-0539">Nucleus</keyword>